<name>A0A4V2FPN8_9ACTN</name>
<keyword evidence="2" id="KW-1185">Reference proteome</keyword>
<evidence type="ECO:0000313" key="2">
    <source>
        <dbReference type="Proteomes" id="UP000293781"/>
    </source>
</evidence>
<dbReference type="InterPro" id="IPR028961">
    <property type="entry name" value="Imm21"/>
</dbReference>
<evidence type="ECO:0000313" key="1">
    <source>
        <dbReference type="EMBL" id="RZT81440.1"/>
    </source>
</evidence>
<dbReference type="EMBL" id="SHKK01000001">
    <property type="protein sequence ID" value="RZT81440.1"/>
    <property type="molecule type" value="Genomic_DNA"/>
</dbReference>
<proteinExistence type="predicted"/>
<protein>
    <submittedName>
        <fullName evidence="1">Immunity protein 21 of polymorphic toxin system</fullName>
    </submittedName>
</protein>
<reference evidence="1 2" key="1">
    <citation type="submission" date="2019-02" db="EMBL/GenBank/DDBJ databases">
        <title>Sequencing the genomes of 1000 actinobacteria strains.</title>
        <authorList>
            <person name="Klenk H.-P."/>
        </authorList>
    </citation>
    <scope>NUCLEOTIDE SEQUENCE [LARGE SCALE GENOMIC DNA]</scope>
    <source>
        <strain evidence="1 2">DSM 45888</strain>
    </source>
</reference>
<sequence>MDDVGWIESAGGPFVALSASELQYWTGSSGSDYDDACEVDDYLGLLRWGQGARRGIALVVGDEPLPTTFLPDIGCLLQWQYAPSDADLIAAARSAFDAGLRWEEGPIYEFADRLVLIDAAATAESLDRNEMLDLPLVPGRYQCSSAGFSEGGEVAGRLHRFSRL</sequence>
<organism evidence="1 2">
    <name type="scientific">Micromonospora violae</name>
    <dbReference type="NCBI Taxonomy" id="1278207"/>
    <lineage>
        <taxon>Bacteria</taxon>
        <taxon>Bacillati</taxon>
        <taxon>Actinomycetota</taxon>
        <taxon>Actinomycetes</taxon>
        <taxon>Micromonosporales</taxon>
        <taxon>Micromonosporaceae</taxon>
        <taxon>Micromonospora</taxon>
    </lineage>
</organism>
<comment type="caution">
    <text evidence="1">The sequence shown here is derived from an EMBL/GenBank/DDBJ whole genome shotgun (WGS) entry which is preliminary data.</text>
</comment>
<dbReference type="AlphaFoldDB" id="A0A4V2FPN8"/>
<dbReference type="Proteomes" id="UP000293781">
    <property type="component" value="Unassembled WGS sequence"/>
</dbReference>
<gene>
    <name evidence="1" type="ORF">EV382_4717</name>
</gene>
<accession>A0A4V2FPN8</accession>
<dbReference type="Pfam" id="PF15589">
    <property type="entry name" value="Imm21"/>
    <property type="match status" value="1"/>
</dbReference>